<dbReference type="EMBL" id="CP114014">
    <property type="protein sequence ID" value="XAY07971.1"/>
    <property type="molecule type" value="Genomic_DNA"/>
</dbReference>
<dbReference type="RefSeq" id="WP_354699157.1">
    <property type="nucleotide sequence ID" value="NZ_CP114014.1"/>
</dbReference>
<reference evidence="2" key="1">
    <citation type="submission" date="2022-12" db="EMBL/GenBank/DDBJ databases">
        <title>Paraconexibacter alkalitolerans sp. nov. and Baekduia alba sp. nov., isolated from soil and emended description of the genera Paraconexibacter (Chun et al., 2020) and Baekduia (An et al., 2020).</title>
        <authorList>
            <person name="Vieira S."/>
            <person name="Huber K.J."/>
            <person name="Geppert A."/>
            <person name="Wolf J."/>
            <person name="Neumann-Schaal M."/>
            <person name="Muesken M."/>
            <person name="Overmann J."/>
        </authorList>
    </citation>
    <scope>NUCLEOTIDE SEQUENCE</scope>
    <source>
        <strain evidence="2">AEG42_29</strain>
    </source>
</reference>
<dbReference type="KEGG" id="parq:DSM112329_04865"/>
<feature type="region of interest" description="Disordered" evidence="1">
    <location>
        <begin position="1"/>
        <end position="68"/>
    </location>
</feature>
<dbReference type="AlphaFoldDB" id="A0AAU7B275"/>
<gene>
    <name evidence="2" type="ORF">DSM112329_04865</name>
</gene>
<accession>A0AAU7B275</accession>
<dbReference type="InterPro" id="IPR039261">
    <property type="entry name" value="FNR_nucleotide-bd"/>
</dbReference>
<evidence type="ECO:0000313" key="2">
    <source>
        <dbReference type="EMBL" id="XAY07971.1"/>
    </source>
</evidence>
<protein>
    <submittedName>
        <fullName evidence="2">Uncharacterized protein</fullName>
    </submittedName>
</protein>
<evidence type="ECO:0000256" key="1">
    <source>
        <dbReference type="SAM" id="MobiDB-lite"/>
    </source>
</evidence>
<sequence>MSLTAPFRPRHRHGTAATAHPIPLAKPSRQAPPADAAKPARAHRSTHSADTPRRSGTGRRRHPAPTGSPVLLVGAGAHAAALTPVLRALPEAADVVVVLRMASREDRTHGAELAELTLRRGGRLIELSGARSAVALDAGRLRALVADIAHREVHVAGPAAFADAVLAGVRETATPDAARATHTRPAAA</sequence>
<organism evidence="2">
    <name type="scientific">Paraconexibacter sp. AEG42_29</name>
    <dbReference type="NCBI Taxonomy" id="2997339"/>
    <lineage>
        <taxon>Bacteria</taxon>
        <taxon>Bacillati</taxon>
        <taxon>Actinomycetota</taxon>
        <taxon>Thermoleophilia</taxon>
        <taxon>Solirubrobacterales</taxon>
        <taxon>Paraconexibacteraceae</taxon>
        <taxon>Paraconexibacter</taxon>
    </lineage>
</organism>
<proteinExistence type="predicted"/>
<dbReference type="SUPFAM" id="SSF52343">
    <property type="entry name" value="Ferredoxin reductase-like, C-terminal NADP-linked domain"/>
    <property type="match status" value="1"/>
</dbReference>
<name>A0AAU7B275_9ACTN</name>